<accession>A0AAU7R1H3</accession>
<name>A0AAU7R1H3_9ACTN</name>
<dbReference type="RefSeq" id="WP_349878571.1">
    <property type="nucleotide sequence ID" value="NZ_CP157974.1"/>
</dbReference>
<proteinExistence type="predicted"/>
<evidence type="ECO:0000313" key="2">
    <source>
        <dbReference type="EMBL" id="XBT82131.1"/>
    </source>
</evidence>
<gene>
    <name evidence="2" type="ORF">ABIH81_01060</name>
</gene>
<reference evidence="2" key="1">
    <citation type="submission" date="2024-06" db="EMBL/GenBank/DDBJ databases">
        <title>Micromonospora sp. strain HUAS YX12 genome sequences.</title>
        <authorList>
            <person name="Mo P."/>
        </authorList>
    </citation>
    <scope>NUCLEOTIDE SEQUENCE</scope>
    <source>
        <strain evidence="2">HUAS YX12</strain>
    </source>
</reference>
<feature type="transmembrane region" description="Helical" evidence="1">
    <location>
        <begin position="16"/>
        <end position="46"/>
    </location>
</feature>
<keyword evidence="1" id="KW-0812">Transmembrane</keyword>
<sequence>MLTQGPTRLQVYAGKLLLLAVAAPAVFAVALRAVALPVGSGLVWMLGEQARGRRGRSGRVGGGLP</sequence>
<evidence type="ECO:0000256" key="1">
    <source>
        <dbReference type="SAM" id="Phobius"/>
    </source>
</evidence>
<keyword evidence="1" id="KW-1133">Transmembrane helix</keyword>
<dbReference type="EMBL" id="CP157974">
    <property type="protein sequence ID" value="XBT82131.1"/>
    <property type="molecule type" value="Genomic_DNA"/>
</dbReference>
<keyword evidence="1" id="KW-0472">Membrane</keyword>
<organism evidence="2">
    <name type="scientific">Micromonospora sp. HUAS YX12</name>
    <dbReference type="NCBI Taxonomy" id="3156396"/>
    <lineage>
        <taxon>Bacteria</taxon>
        <taxon>Bacillati</taxon>
        <taxon>Actinomycetota</taxon>
        <taxon>Actinomycetes</taxon>
        <taxon>Micromonosporales</taxon>
        <taxon>Micromonosporaceae</taxon>
        <taxon>Micromonospora</taxon>
    </lineage>
</organism>
<dbReference type="AlphaFoldDB" id="A0AAU7R1H3"/>
<protein>
    <submittedName>
        <fullName evidence="2">Uncharacterized protein</fullName>
    </submittedName>
</protein>